<accession>A0A0E9V6I7</accession>
<reference evidence="1" key="2">
    <citation type="journal article" date="2015" name="Fish Shellfish Immunol.">
        <title>Early steps in the European eel (Anguilla anguilla)-Vibrio vulnificus interaction in the gills: Role of the RtxA13 toxin.</title>
        <authorList>
            <person name="Callol A."/>
            <person name="Pajuelo D."/>
            <person name="Ebbesson L."/>
            <person name="Teles M."/>
            <person name="MacKenzie S."/>
            <person name="Amaro C."/>
        </authorList>
    </citation>
    <scope>NUCLEOTIDE SEQUENCE</scope>
</reference>
<sequence length="23" mass="2314">MCALLNLRSCSVAGLPMGLPGIP</sequence>
<name>A0A0E9V6I7_ANGAN</name>
<protein>
    <submittedName>
        <fullName evidence="1">Uncharacterized protein</fullName>
    </submittedName>
</protein>
<dbReference type="AlphaFoldDB" id="A0A0E9V6I7"/>
<evidence type="ECO:0000313" key="1">
    <source>
        <dbReference type="EMBL" id="JAH73662.1"/>
    </source>
</evidence>
<reference evidence="1" key="1">
    <citation type="submission" date="2014-11" db="EMBL/GenBank/DDBJ databases">
        <authorList>
            <person name="Amaro Gonzalez C."/>
        </authorList>
    </citation>
    <scope>NUCLEOTIDE SEQUENCE</scope>
</reference>
<proteinExistence type="predicted"/>
<dbReference type="EMBL" id="GBXM01034915">
    <property type="protein sequence ID" value="JAH73662.1"/>
    <property type="molecule type" value="Transcribed_RNA"/>
</dbReference>
<organism evidence="1">
    <name type="scientific">Anguilla anguilla</name>
    <name type="common">European freshwater eel</name>
    <name type="synonym">Muraena anguilla</name>
    <dbReference type="NCBI Taxonomy" id="7936"/>
    <lineage>
        <taxon>Eukaryota</taxon>
        <taxon>Metazoa</taxon>
        <taxon>Chordata</taxon>
        <taxon>Craniata</taxon>
        <taxon>Vertebrata</taxon>
        <taxon>Euteleostomi</taxon>
        <taxon>Actinopterygii</taxon>
        <taxon>Neopterygii</taxon>
        <taxon>Teleostei</taxon>
        <taxon>Anguilliformes</taxon>
        <taxon>Anguillidae</taxon>
        <taxon>Anguilla</taxon>
    </lineage>
</organism>